<feature type="region of interest" description="Disordered" evidence="1">
    <location>
        <begin position="403"/>
        <end position="504"/>
    </location>
</feature>
<feature type="compositionally biased region" description="Basic and acidic residues" evidence="1">
    <location>
        <begin position="642"/>
        <end position="653"/>
    </location>
</feature>
<feature type="non-terminal residue" evidence="2">
    <location>
        <position position="696"/>
    </location>
</feature>
<accession>A0A9D4BP30</accession>
<dbReference type="AlphaFoldDB" id="A0A9D4BP30"/>
<organism evidence="2 3">
    <name type="scientific">Dreissena polymorpha</name>
    <name type="common">Zebra mussel</name>
    <name type="synonym">Mytilus polymorpha</name>
    <dbReference type="NCBI Taxonomy" id="45954"/>
    <lineage>
        <taxon>Eukaryota</taxon>
        <taxon>Metazoa</taxon>
        <taxon>Spiralia</taxon>
        <taxon>Lophotrochozoa</taxon>
        <taxon>Mollusca</taxon>
        <taxon>Bivalvia</taxon>
        <taxon>Autobranchia</taxon>
        <taxon>Heteroconchia</taxon>
        <taxon>Euheterodonta</taxon>
        <taxon>Imparidentia</taxon>
        <taxon>Neoheterodontei</taxon>
        <taxon>Myida</taxon>
        <taxon>Dreissenoidea</taxon>
        <taxon>Dreissenidae</taxon>
        <taxon>Dreissena</taxon>
    </lineage>
</organism>
<dbReference type="SUPFAM" id="SSF117281">
    <property type="entry name" value="Kelch motif"/>
    <property type="match status" value="1"/>
</dbReference>
<feature type="compositionally biased region" description="Basic residues" evidence="1">
    <location>
        <begin position="403"/>
        <end position="412"/>
    </location>
</feature>
<feature type="compositionally biased region" description="Acidic residues" evidence="1">
    <location>
        <begin position="416"/>
        <end position="445"/>
    </location>
</feature>
<evidence type="ECO:0000256" key="1">
    <source>
        <dbReference type="SAM" id="MobiDB-lite"/>
    </source>
</evidence>
<evidence type="ECO:0000313" key="3">
    <source>
        <dbReference type="Proteomes" id="UP000828390"/>
    </source>
</evidence>
<gene>
    <name evidence="2" type="ORF">DPMN_070621</name>
</gene>
<feature type="compositionally biased region" description="Acidic residues" evidence="1">
    <location>
        <begin position="623"/>
        <end position="641"/>
    </location>
</feature>
<protein>
    <recommendedName>
        <fullName evidence="4">Kelch domain containing 4</fullName>
    </recommendedName>
</protein>
<dbReference type="PANTHER" id="PTHR46063">
    <property type="entry name" value="KELCH DOMAIN-CONTAINING PROTEIN"/>
    <property type="match status" value="1"/>
</dbReference>
<keyword evidence="3" id="KW-1185">Reference proteome</keyword>
<dbReference type="InterPro" id="IPR052588">
    <property type="entry name" value="Kelch_domain_protein"/>
</dbReference>
<dbReference type="Pfam" id="PF24681">
    <property type="entry name" value="Kelch_KLHDC2_KLHL20_DRC7"/>
    <property type="match status" value="1"/>
</dbReference>
<dbReference type="InterPro" id="IPR015915">
    <property type="entry name" value="Kelch-typ_b-propeller"/>
</dbReference>
<sequence length="696" mass="76967">QTICPSGKLTICPSGKLTVPNSPPPRSAHQICPPDKLTVPNSRPPRSAHQYPTHHHQDLPIRYVDSTELTSTKMCPSADSTHLTTTKISPSAKLTVPNLPPQDLPISTQLATTKICPSGKLTVYPTHHHQDVPIRLAAGAQLTTPKICPSGMLTVPNSPPPRSAHQAVAVRQGGGQLWMFGGEFASPTQSQFYHYKDLWVFHLKEKTWERVNAPGGPSARSGHRMVQCKKQLIVFGGFHDNVRDYKYFNDVFTFALDTYTWSQVVATGNAPAPRSGCCLAPILEQGRVLVYGGYSKERVKKDVDEGKYHSDMFVLVPEGKVKEDSHPTKWKWVSVKQSGSRPSPRSGFTLAIVGGNKAVCFGGVFDEEENDEQLQGRFYNNLYFLELDKGRWYDAQFRGKKTSVEKKKRRRKKEEGGDDDDDNDEEEDEEETSVEGEGTMDLDAEDIQKLALDGGEEGARGDGEGLGKPSLPGNASGMEEEVGESDRGPGGAKDSSASMQTEESVFKVTIGPQSSGSAVEGEDSGACAMEGGQEAEVFMPSPRMNAMLAVRGGQLFLYGGVFEDGDRQYTLADMYSLNMDRMDEWNTIIEGSLKDQVWEESDSSSDDNDEMESGARKRRASDNEDEDEDDDDDEIDIDFSDAPERPTSESIKDYFERTKSYWTSKAKEYCDAEEMTLTDKKLEKLAKEMCQESFGS</sequence>
<feature type="region of interest" description="Disordered" evidence="1">
    <location>
        <begin position="35"/>
        <end position="57"/>
    </location>
</feature>
<name>A0A9D4BP30_DREPO</name>
<dbReference type="PANTHER" id="PTHR46063:SF1">
    <property type="entry name" value="KELCH DOMAIN-CONTAINING PROTEIN 4"/>
    <property type="match status" value="1"/>
</dbReference>
<proteinExistence type="predicted"/>
<evidence type="ECO:0008006" key="4">
    <source>
        <dbReference type="Google" id="ProtNLM"/>
    </source>
</evidence>
<reference evidence="2" key="2">
    <citation type="submission" date="2020-11" db="EMBL/GenBank/DDBJ databases">
        <authorList>
            <person name="McCartney M.A."/>
            <person name="Auch B."/>
            <person name="Kono T."/>
            <person name="Mallez S."/>
            <person name="Becker A."/>
            <person name="Gohl D.M."/>
            <person name="Silverstein K.A.T."/>
            <person name="Koren S."/>
            <person name="Bechman K.B."/>
            <person name="Herman A."/>
            <person name="Abrahante J.E."/>
            <person name="Garbe J."/>
        </authorList>
    </citation>
    <scope>NUCLEOTIDE SEQUENCE</scope>
    <source>
        <strain evidence="2">Duluth1</strain>
        <tissue evidence="2">Whole animal</tissue>
    </source>
</reference>
<evidence type="ECO:0000313" key="2">
    <source>
        <dbReference type="EMBL" id="KAH3711121.1"/>
    </source>
</evidence>
<dbReference type="Gene3D" id="2.120.10.80">
    <property type="entry name" value="Kelch-type beta propeller"/>
    <property type="match status" value="1"/>
</dbReference>
<feature type="region of interest" description="Disordered" evidence="1">
    <location>
        <begin position="596"/>
        <end position="653"/>
    </location>
</feature>
<feature type="compositionally biased region" description="Acidic residues" evidence="1">
    <location>
        <begin position="598"/>
        <end position="612"/>
    </location>
</feature>
<reference evidence="2" key="1">
    <citation type="journal article" date="2019" name="bioRxiv">
        <title>The Genome of the Zebra Mussel, Dreissena polymorpha: A Resource for Invasive Species Research.</title>
        <authorList>
            <person name="McCartney M.A."/>
            <person name="Auch B."/>
            <person name="Kono T."/>
            <person name="Mallez S."/>
            <person name="Zhang Y."/>
            <person name="Obille A."/>
            <person name="Becker A."/>
            <person name="Abrahante J.E."/>
            <person name="Garbe J."/>
            <person name="Badalamenti J.P."/>
            <person name="Herman A."/>
            <person name="Mangelson H."/>
            <person name="Liachko I."/>
            <person name="Sullivan S."/>
            <person name="Sone E.D."/>
            <person name="Koren S."/>
            <person name="Silverstein K.A.T."/>
            <person name="Beckman K.B."/>
            <person name="Gohl D.M."/>
        </authorList>
    </citation>
    <scope>NUCLEOTIDE SEQUENCE</scope>
    <source>
        <strain evidence="2">Duluth1</strain>
        <tissue evidence="2">Whole animal</tissue>
    </source>
</reference>
<dbReference type="EMBL" id="JAIWYP010000014">
    <property type="protein sequence ID" value="KAH3711121.1"/>
    <property type="molecule type" value="Genomic_DNA"/>
</dbReference>
<dbReference type="Proteomes" id="UP000828390">
    <property type="component" value="Unassembled WGS sequence"/>
</dbReference>
<comment type="caution">
    <text evidence="2">The sequence shown here is derived from an EMBL/GenBank/DDBJ whole genome shotgun (WGS) entry which is preliminary data.</text>
</comment>